<protein>
    <submittedName>
        <fullName evidence="10">Putative zinc finger CCCH domain-containing protein 51</fullName>
    </submittedName>
</protein>
<organism evidence="10 11">
    <name type="scientific">Zea mays</name>
    <name type="common">Maize</name>
    <dbReference type="NCBI Taxonomy" id="4577"/>
    <lineage>
        <taxon>Eukaryota</taxon>
        <taxon>Viridiplantae</taxon>
        <taxon>Streptophyta</taxon>
        <taxon>Embryophyta</taxon>
        <taxon>Tracheophyta</taxon>
        <taxon>Spermatophyta</taxon>
        <taxon>Magnoliopsida</taxon>
        <taxon>Liliopsida</taxon>
        <taxon>Poales</taxon>
        <taxon>Poaceae</taxon>
        <taxon>PACMAD clade</taxon>
        <taxon>Panicoideae</taxon>
        <taxon>Andropogonodae</taxon>
        <taxon>Andropogoneae</taxon>
        <taxon>Tripsacinae</taxon>
        <taxon>Zea</taxon>
    </lineage>
</organism>
<reference evidence="10 11" key="1">
    <citation type="journal article" date="2018" name="Nat. Genet.">
        <title>Extensive intraspecific gene order and gene structural variations between Mo17 and other maize genomes.</title>
        <authorList>
            <person name="Sun S."/>
            <person name="Zhou Y."/>
            <person name="Chen J."/>
            <person name="Shi J."/>
            <person name="Zhao H."/>
            <person name="Zhao H."/>
            <person name="Song W."/>
            <person name="Zhang M."/>
            <person name="Cui Y."/>
            <person name="Dong X."/>
            <person name="Liu H."/>
            <person name="Ma X."/>
            <person name="Jiao Y."/>
            <person name="Wang B."/>
            <person name="Wei X."/>
            <person name="Stein J.C."/>
            <person name="Glaubitz J.C."/>
            <person name="Lu F."/>
            <person name="Yu G."/>
            <person name="Liang C."/>
            <person name="Fengler K."/>
            <person name="Li B."/>
            <person name="Rafalski A."/>
            <person name="Schnable P.S."/>
            <person name="Ware D.H."/>
            <person name="Buckler E.S."/>
            <person name="Lai J."/>
        </authorList>
    </citation>
    <scope>NUCLEOTIDE SEQUENCE [LARGE SCALE GENOMIC DNA]</scope>
    <source>
        <strain evidence="11">cv. Missouri 17</strain>
        <tissue evidence="10">Seedling</tissue>
    </source>
</reference>
<keyword evidence="2 7" id="KW-0863">Zinc-finger</keyword>
<gene>
    <name evidence="10" type="ORF">Zm00014a_041407</name>
</gene>
<dbReference type="GO" id="GO:0003677">
    <property type="term" value="F:DNA binding"/>
    <property type="evidence" value="ECO:0007669"/>
    <property type="project" value="UniProtKB-KW"/>
</dbReference>
<accession>A0A3L6D8A8</accession>
<evidence type="ECO:0000256" key="2">
    <source>
        <dbReference type="ARBA" id="ARBA00022771"/>
    </source>
</evidence>
<dbReference type="InterPro" id="IPR012677">
    <property type="entry name" value="Nucleotide-bd_a/b_plait_sf"/>
</dbReference>
<evidence type="ECO:0000259" key="8">
    <source>
        <dbReference type="PROSITE" id="PS50102"/>
    </source>
</evidence>
<keyword evidence="1 7" id="KW-0479">Metal-binding</keyword>
<dbReference type="PROSITE" id="PS50103">
    <property type="entry name" value="ZF_C3H1"/>
    <property type="match status" value="1"/>
</dbReference>
<feature type="zinc finger region" description="C3H1-type" evidence="7">
    <location>
        <begin position="160"/>
        <end position="184"/>
    </location>
</feature>
<comment type="caution">
    <text evidence="10">The sequence shown here is derived from an EMBL/GenBank/DDBJ whole genome shotgun (WGS) entry which is preliminary data.</text>
</comment>
<evidence type="ECO:0000256" key="6">
    <source>
        <dbReference type="PROSITE-ProRule" id="PRU00176"/>
    </source>
</evidence>
<dbReference type="Pfam" id="PF00076">
    <property type="entry name" value="RRM_1"/>
    <property type="match status" value="1"/>
</dbReference>
<evidence type="ECO:0000259" key="9">
    <source>
        <dbReference type="PROSITE" id="PS50103"/>
    </source>
</evidence>
<evidence type="ECO:0000313" key="10">
    <source>
        <dbReference type="EMBL" id="PWZ04267.1"/>
    </source>
</evidence>
<dbReference type="PANTHER" id="PTHR24009:SF0">
    <property type="entry name" value="ZINC FINGER CCCH DOMAIN-CONTAINING PROTEIN 18"/>
    <property type="match status" value="1"/>
</dbReference>
<feature type="domain" description="C3H1-type" evidence="9">
    <location>
        <begin position="160"/>
        <end position="184"/>
    </location>
</feature>
<evidence type="ECO:0000256" key="7">
    <source>
        <dbReference type="PROSITE-ProRule" id="PRU00723"/>
    </source>
</evidence>
<dbReference type="SUPFAM" id="SSF54928">
    <property type="entry name" value="RNA-binding domain, RBD"/>
    <property type="match status" value="2"/>
</dbReference>
<keyword evidence="3 7" id="KW-0862">Zinc</keyword>
<sequence>MEQKMDIEECRTRLQDKVRLLHPKNAEGIVDYMIANTPLENIRSYLLTATDNVLMNLFEGANRLQNILNLSEENEPLFGLFTPFDQIGPQKQHQFSSRNHSQVLQAPLYPIGPSGAFQNPYSKLTGFRDHFQSLSILDGDTPSHYKCASINVGGYPSNGKVQTKTCRFYLSIRKCKYGENCHFSLVCGYPEINDMRQVDHLGSLQMLEMEIDLLLLQPSSQVPVDHLEKKFLEIYTKLLEIDGFHTEDQRNRKTGYGLTDLFMQLNATRETERRGRYYVVLVKDAPKYVTHGFQPAVPLAGSDFNKICVTFKSESIFTHTDVQNYFSQYGTVSEERFSEERHMHGHVSFVDLETAKRIISESGPHFICGNEVRAKAFRQGRHNVVPVEDAPKYMTGGFVLEMPPASSASNKIFITFNCIHIFTHTSVQKYFSQYGTVNEVIIPIMQKRPDFGFVSFLDSESVKQILSERGPHFICGNEVHVKAYREKHELE</sequence>
<dbReference type="PANTHER" id="PTHR24009">
    <property type="entry name" value="RNA-BINDING (RRM/RBD/RNP MOTIFS)"/>
    <property type="match status" value="1"/>
</dbReference>
<dbReference type="InterPro" id="IPR035979">
    <property type="entry name" value="RBD_domain_sf"/>
</dbReference>
<evidence type="ECO:0000256" key="1">
    <source>
        <dbReference type="ARBA" id="ARBA00022723"/>
    </source>
</evidence>
<dbReference type="Gene3D" id="3.30.70.330">
    <property type="match status" value="2"/>
</dbReference>
<evidence type="ECO:0000313" key="11">
    <source>
        <dbReference type="Proteomes" id="UP000251960"/>
    </source>
</evidence>
<dbReference type="GO" id="GO:0008270">
    <property type="term" value="F:zinc ion binding"/>
    <property type="evidence" value="ECO:0007669"/>
    <property type="project" value="UniProtKB-KW"/>
</dbReference>
<proteinExistence type="predicted"/>
<dbReference type="InterPro" id="IPR000504">
    <property type="entry name" value="RRM_dom"/>
</dbReference>
<dbReference type="EMBL" id="NCVQ01000613">
    <property type="protein sequence ID" value="PWZ04267.1"/>
    <property type="molecule type" value="Genomic_DNA"/>
</dbReference>
<dbReference type="PROSITE" id="PS50102">
    <property type="entry name" value="RRM"/>
    <property type="match status" value="1"/>
</dbReference>
<dbReference type="SMART" id="SM00360">
    <property type="entry name" value="RRM"/>
    <property type="match status" value="2"/>
</dbReference>
<dbReference type="AlphaFoldDB" id="A0A3L6D8A8"/>
<keyword evidence="5" id="KW-0238">DNA-binding</keyword>
<evidence type="ECO:0000256" key="4">
    <source>
        <dbReference type="ARBA" id="ARBA00022884"/>
    </source>
</evidence>
<dbReference type="GO" id="GO:0003723">
    <property type="term" value="F:RNA binding"/>
    <property type="evidence" value="ECO:0007669"/>
    <property type="project" value="UniProtKB-UniRule"/>
</dbReference>
<dbReference type="InterPro" id="IPR000571">
    <property type="entry name" value="Znf_CCCH"/>
</dbReference>
<dbReference type="Proteomes" id="UP000251960">
    <property type="component" value="Unassembled WGS sequence"/>
</dbReference>
<dbReference type="ExpressionAtlas" id="A0A3L6D8A8">
    <property type="expression patterns" value="baseline and differential"/>
</dbReference>
<keyword evidence="4 6" id="KW-0694">RNA-binding</keyword>
<evidence type="ECO:0000256" key="5">
    <source>
        <dbReference type="ARBA" id="ARBA00023125"/>
    </source>
</evidence>
<evidence type="ECO:0000256" key="3">
    <source>
        <dbReference type="ARBA" id="ARBA00022833"/>
    </source>
</evidence>
<feature type="domain" description="RRM" evidence="8">
    <location>
        <begin position="410"/>
        <end position="486"/>
    </location>
</feature>
<name>A0A3L6D8A8_MAIZE</name>